<keyword evidence="2" id="KW-1185">Reference proteome</keyword>
<dbReference type="OrthoDB" id="315328at2"/>
<sequence>MSEFEMRPSIFDNVQPPEPICIEVFADANHQGQSQKLPAYSGGGRDLVYSAADLQGAGGVGIQTISSLRFSAVKAVGYPRTVVLYAEDGCCGASKTFYEGTDWVGDDFNDRTCSIRITHWIL</sequence>
<proteinExistence type="predicted"/>
<comment type="caution">
    <text evidence="1">The sequence shown here is derived from an EMBL/GenBank/DDBJ whole genome shotgun (WGS) entry which is preliminary data.</text>
</comment>
<organism evidence="1 2">
    <name type="scientific">Streptomyces boluensis</name>
    <dbReference type="NCBI Taxonomy" id="1775135"/>
    <lineage>
        <taxon>Bacteria</taxon>
        <taxon>Bacillati</taxon>
        <taxon>Actinomycetota</taxon>
        <taxon>Actinomycetes</taxon>
        <taxon>Kitasatosporales</taxon>
        <taxon>Streptomycetaceae</taxon>
        <taxon>Streptomyces</taxon>
    </lineage>
</organism>
<evidence type="ECO:0000313" key="2">
    <source>
        <dbReference type="Proteomes" id="UP000598297"/>
    </source>
</evidence>
<dbReference type="AlphaFoldDB" id="A0A964UTF0"/>
<protein>
    <submittedName>
        <fullName evidence="1">Uncharacterized protein</fullName>
    </submittedName>
</protein>
<dbReference type="Gene3D" id="2.60.20.10">
    <property type="entry name" value="Crystallins"/>
    <property type="match status" value="1"/>
</dbReference>
<dbReference type="RefSeq" id="WP_161702457.1">
    <property type="nucleotide sequence ID" value="NZ_JAAAHS010000277.1"/>
</dbReference>
<evidence type="ECO:0000313" key="1">
    <source>
        <dbReference type="EMBL" id="NBE55054.1"/>
    </source>
</evidence>
<dbReference type="Proteomes" id="UP000598297">
    <property type="component" value="Unassembled WGS sequence"/>
</dbReference>
<name>A0A964UTF0_9ACTN</name>
<reference evidence="1" key="1">
    <citation type="submission" date="2020-01" db="EMBL/GenBank/DDBJ databases">
        <title>Whole-genome analyses of novel actinobacteria.</title>
        <authorList>
            <person name="Sahin N."/>
        </authorList>
    </citation>
    <scope>NUCLEOTIDE SEQUENCE</scope>
    <source>
        <strain evidence="1">YC537</strain>
    </source>
</reference>
<gene>
    <name evidence="1" type="ORF">GUY60_27235</name>
</gene>
<accession>A0A964UTF0</accession>
<dbReference type="EMBL" id="JAAAHS010000277">
    <property type="protein sequence ID" value="NBE55054.1"/>
    <property type="molecule type" value="Genomic_DNA"/>
</dbReference>